<dbReference type="EMBL" id="CP138333">
    <property type="protein sequence ID" value="WZX28961.1"/>
    <property type="molecule type" value="Genomic_DNA"/>
</dbReference>
<evidence type="ECO:0000313" key="3">
    <source>
        <dbReference type="Proteomes" id="UP001455384"/>
    </source>
</evidence>
<dbReference type="Pfam" id="PF13460">
    <property type="entry name" value="NAD_binding_10"/>
    <property type="match status" value="1"/>
</dbReference>
<dbReference type="PANTHER" id="PTHR15020:SF50">
    <property type="entry name" value="UPF0659 PROTEIN YMR090W"/>
    <property type="match status" value="1"/>
</dbReference>
<dbReference type="Proteomes" id="UP001455384">
    <property type="component" value="Chromosome"/>
</dbReference>
<organism evidence="2 3">
    <name type="scientific">Salinicoccus bachuensis</name>
    <dbReference type="NCBI Taxonomy" id="3136731"/>
    <lineage>
        <taxon>Bacteria</taxon>
        <taxon>Bacillati</taxon>
        <taxon>Bacillota</taxon>
        <taxon>Bacilli</taxon>
        <taxon>Bacillales</taxon>
        <taxon>Staphylococcaceae</taxon>
        <taxon>Salinicoccus</taxon>
    </lineage>
</organism>
<dbReference type="Gene3D" id="3.40.50.720">
    <property type="entry name" value="NAD(P)-binding Rossmann-like Domain"/>
    <property type="match status" value="1"/>
</dbReference>
<dbReference type="SUPFAM" id="SSF51735">
    <property type="entry name" value="NAD(P)-binding Rossmann-fold domains"/>
    <property type="match status" value="1"/>
</dbReference>
<dbReference type="PANTHER" id="PTHR15020">
    <property type="entry name" value="FLAVIN REDUCTASE-RELATED"/>
    <property type="match status" value="1"/>
</dbReference>
<evidence type="ECO:0000259" key="1">
    <source>
        <dbReference type="Pfam" id="PF13460"/>
    </source>
</evidence>
<proteinExistence type="predicted"/>
<evidence type="ECO:0000313" key="2">
    <source>
        <dbReference type="EMBL" id="WZX28961.1"/>
    </source>
</evidence>
<accession>A0ABZ3CIR8</accession>
<sequence>MKVFVFGGSEAVGEHVLKALDAKGHEAVTMAEAENRAEELKMLGAVEVVISKDEGFERAITGASAVIYIAGASPGAGENQATLVDHDAVIDALEEAQQQKVERIVYLSPVRMDESQESKKTGGKHKPEEWITKSRFTYTIVRTTKTVSKPGNGSIKAGETVDADSGEVPYEDVAAVLVEALGNENTFNRAFEMTAGETAIKDALDAL</sequence>
<dbReference type="InterPro" id="IPR016040">
    <property type="entry name" value="NAD(P)-bd_dom"/>
</dbReference>
<reference evidence="3" key="1">
    <citation type="submission" date="2023-10" db="EMBL/GenBank/DDBJ databases">
        <title>Genome analysis and identification of Salinococcus sp. Bachu38 nov., a PGPR from the rhizosphere of Tamarix.</title>
        <authorList>
            <person name="Liang Z."/>
            <person name="Zhang X."/>
            <person name="Jia J."/>
            <person name="Chen X."/>
            <person name="Wang Y."/>
            <person name="Wang Q."/>
            <person name="Wang R."/>
        </authorList>
    </citation>
    <scope>NUCLEOTIDE SEQUENCE [LARGE SCALE GENOMIC DNA]</scope>
    <source>
        <strain evidence="3">Bachu38</strain>
    </source>
</reference>
<gene>
    <name evidence="2" type="ORF">RQP18_09870</name>
</gene>
<keyword evidence="3" id="KW-1185">Reference proteome</keyword>
<dbReference type="RefSeq" id="WP_342387535.1">
    <property type="nucleotide sequence ID" value="NZ_CP138333.2"/>
</dbReference>
<name>A0ABZ3CIR8_9STAP</name>
<dbReference type="InterPro" id="IPR036291">
    <property type="entry name" value="NAD(P)-bd_dom_sf"/>
</dbReference>
<protein>
    <submittedName>
        <fullName evidence="2">NAD(P)H-binding protein</fullName>
    </submittedName>
</protein>
<feature type="domain" description="NAD(P)-binding" evidence="1">
    <location>
        <begin position="7"/>
        <end position="183"/>
    </location>
</feature>